<sequence>MSTLSFLYSQLCVEPKAPQHDFTGQTIVITGGNAGLGFEAARHLAFAASIAALDRVDAVLLNAGKVTQDFYLVEGNESTLTVNVTSTFLLLITLLPCLRRSAARWGVIPRVSIVSSDRHVESSLPEWREKDTFAVLNDPVKTDMNKRYHVSKLLQILLTKAIAERLAQAESLETGKHGPRIIVNTLTPGMCRSGLSRDLHGWFGAQIAVMTRLLARTTEVGGRTLVSAIAQGWKSHGKYMNDGEVQE</sequence>
<dbReference type="SUPFAM" id="SSF51735">
    <property type="entry name" value="NAD(P)-binding Rossmann-fold domains"/>
    <property type="match status" value="1"/>
</dbReference>
<evidence type="ECO:0000313" key="2">
    <source>
        <dbReference type="EMBL" id="KUI73213.1"/>
    </source>
</evidence>
<dbReference type="AlphaFoldDB" id="A0A194WAW0"/>
<accession>A0A194WAW0</accession>
<dbReference type="EMBL" id="CM003107">
    <property type="protein sequence ID" value="KUI73213.1"/>
    <property type="molecule type" value="Genomic_DNA"/>
</dbReference>
<reference evidence="2" key="1">
    <citation type="submission" date="2014-12" db="EMBL/GenBank/DDBJ databases">
        <title>Genome Sequence of Valsa Canker Pathogens Uncovers a Specific Adaption of Colonization on Woody Bark.</title>
        <authorList>
            <person name="Yin Z."/>
            <person name="Liu H."/>
            <person name="Gao X."/>
            <person name="Li Z."/>
            <person name="Song N."/>
            <person name="Ke X."/>
            <person name="Dai Q."/>
            <person name="Wu Y."/>
            <person name="Sun Y."/>
            <person name="Xu J.-R."/>
            <person name="Kang Z.K."/>
            <person name="Wang L."/>
            <person name="Huang L."/>
        </authorList>
    </citation>
    <scope>NUCLEOTIDE SEQUENCE [LARGE SCALE GENOMIC DNA]</scope>
    <source>
        <strain evidence="2">03-8</strain>
    </source>
</reference>
<dbReference type="Gene3D" id="3.40.50.720">
    <property type="entry name" value="NAD(P)-binding Rossmann-like Domain"/>
    <property type="match status" value="2"/>
</dbReference>
<evidence type="ECO:0000313" key="3">
    <source>
        <dbReference type="Proteomes" id="UP000078559"/>
    </source>
</evidence>
<evidence type="ECO:0008006" key="4">
    <source>
        <dbReference type="Google" id="ProtNLM"/>
    </source>
</evidence>
<evidence type="ECO:0000256" key="1">
    <source>
        <dbReference type="ARBA" id="ARBA00023002"/>
    </source>
</evidence>
<gene>
    <name evidence="2" type="ORF">VM1G_08827</name>
</gene>
<dbReference type="PANTHER" id="PTHR43157:SF31">
    <property type="entry name" value="PHOSPHATIDYLINOSITOL-GLYCAN BIOSYNTHESIS CLASS F PROTEIN"/>
    <property type="match status" value="1"/>
</dbReference>
<proteinExistence type="predicted"/>
<dbReference type="GO" id="GO:0016491">
    <property type="term" value="F:oxidoreductase activity"/>
    <property type="evidence" value="ECO:0007669"/>
    <property type="project" value="UniProtKB-KW"/>
</dbReference>
<dbReference type="Proteomes" id="UP000078559">
    <property type="component" value="Chromosome 10"/>
</dbReference>
<protein>
    <recommendedName>
        <fullName evidence="4">WW domain-containing oxidoreductase</fullName>
    </recommendedName>
</protein>
<dbReference type="SMR" id="A0A194WAW0"/>
<organism evidence="2 3">
    <name type="scientific">Cytospora mali</name>
    <name type="common">Apple Valsa canker fungus</name>
    <name type="synonym">Valsa mali</name>
    <dbReference type="NCBI Taxonomy" id="578113"/>
    <lineage>
        <taxon>Eukaryota</taxon>
        <taxon>Fungi</taxon>
        <taxon>Dikarya</taxon>
        <taxon>Ascomycota</taxon>
        <taxon>Pezizomycotina</taxon>
        <taxon>Sordariomycetes</taxon>
        <taxon>Sordariomycetidae</taxon>
        <taxon>Diaporthales</taxon>
        <taxon>Cytosporaceae</taxon>
        <taxon>Cytospora</taxon>
    </lineage>
</organism>
<keyword evidence="1" id="KW-0560">Oxidoreductase</keyword>
<keyword evidence="3" id="KW-1185">Reference proteome</keyword>
<dbReference type="PRINTS" id="PR00081">
    <property type="entry name" value="GDHRDH"/>
</dbReference>
<dbReference type="InterPro" id="IPR002347">
    <property type="entry name" value="SDR_fam"/>
</dbReference>
<dbReference type="PANTHER" id="PTHR43157">
    <property type="entry name" value="PHOSPHATIDYLINOSITOL-GLYCAN BIOSYNTHESIS CLASS F PROTEIN-RELATED"/>
    <property type="match status" value="1"/>
</dbReference>
<dbReference type="InterPro" id="IPR036291">
    <property type="entry name" value="NAD(P)-bd_dom_sf"/>
</dbReference>
<dbReference type="OrthoDB" id="542013at2759"/>
<name>A0A194WAW0_CYTMA</name>